<dbReference type="GO" id="GO:0008270">
    <property type="term" value="F:zinc ion binding"/>
    <property type="evidence" value="ECO:0007669"/>
    <property type="project" value="UniProtKB-KW"/>
</dbReference>
<keyword evidence="5" id="KW-1185">Reference proteome</keyword>
<feature type="region of interest" description="Disordered" evidence="2">
    <location>
        <begin position="538"/>
        <end position="565"/>
    </location>
</feature>
<keyword evidence="1" id="KW-0863">Zinc-finger</keyword>
<dbReference type="Gene3D" id="3.40.50.300">
    <property type="entry name" value="P-loop containing nucleotide triphosphate hydrolases"/>
    <property type="match status" value="1"/>
</dbReference>
<accession>A0AAD9UTU8</accession>
<dbReference type="InterPro" id="IPR027417">
    <property type="entry name" value="P-loop_NTPase"/>
</dbReference>
<gene>
    <name evidence="4" type="ORF">P5673_030023</name>
</gene>
<comment type="caution">
    <text evidence="4">The sequence shown here is derived from an EMBL/GenBank/DDBJ whole genome shotgun (WGS) entry which is preliminary data.</text>
</comment>
<evidence type="ECO:0000313" key="5">
    <source>
        <dbReference type="Proteomes" id="UP001249851"/>
    </source>
</evidence>
<keyword evidence="1" id="KW-0862">Zinc</keyword>
<evidence type="ECO:0000313" key="4">
    <source>
        <dbReference type="EMBL" id="KAK2549482.1"/>
    </source>
</evidence>
<feature type="compositionally biased region" description="Basic and acidic residues" evidence="2">
    <location>
        <begin position="613"/>
        <end position="628"/>
    </location>
</feature>
<evidence type="ECO:0000256" key="2">
    <source>
        <dbReference type="SAM" id="MobiDB-lite"/>
    </source>
</evidence>
<keyword evidence="1" id="KW-0479">Metal-binding</keyword>
<feature type="compositionally biased region" description="Polar residues" evidence="2">
    <location>
        <begin position="629"/>
        <end position="641"/>
    </location>
</feature>
<protein>
    <recommendedName>
        <fullName evidence="3">SWIM-type domain-containing protein</fullName>
    </recommendedName>
</protein>
<sequence length="717" mass="80152">MQQEVVFLCGPPFSGKELYYAQHFSQTHQRIRPQELFQADPFLGLRAVTLKVANLLNKGHSVVIDDGNSNKKTRKSYFNILKNKVPNLYFTAVLSLSCFICHIDWVILWCNGISDTPDEEEGFNEIIQVEVQLICDTPFKFVVPALFLQWESLFQDKEEGRSHLHNAAIAAINKWSHSGKCACVDEMKEVVKELATKGSVPVFFVHVCAFPWNFERPPNPGLFAWLQRLHTIDLSHRATFFVWSHDSYHNAAMAAGIKCIKASKLFKSPEMINSVLCGLTSQLPLYVKNARLIWSGSLHRLAACVPLFHRVASFHDSTNARDVMVTNNQFYHGVYFKDLETFQSYNSRYQEVAIPTEPASKDLFKKKSCQVPSEQDTCTKEGTPLNIDINTYKLEAAKISPDKQSVDKTMVQPSTSGVNRRIDFVTSLTREDIQSVAQSAGRFRRGGACAKLIRSVSTSVEQDGMLFSGKCQLYDVSALLSDKGIVHASCSCPDIASQLGKCKHAIGLLLWCKNENNVKDMNDISSLTDKGNIRHWKEGATNVKSGSDASRGRRRAGDHIPPSKLCNKRVKTKTNADTTLYCLSPEELLQTAKEIVEEYNYSLGNSVSSTADPGKEYLRSDNQQREKVNTTGAKQPFQGNSSRENLSLMEEIPPQARSPGATLPGNSNVPSTLPDALSCASVELHPNELNDRSLQADQKRFKECQQELAISILDHFI</sequence>
<reference evidence="4" key="1">
    <citation type="journal article" date="2023" name="G3 (Bethesda)">
        <title>Whole genome assembly and annotation of the endangered Caribbean coral Acropora cervicornis.</title>
        <authorList>
            <person name="Selwyn J.D."/>
            <person name="Vollmer S.V."/>
        </authorList>
    </citation>
    <scope>NUCLEOTIDE SEQUENCE</scope>
    <source>
        <strain evidence="4">K2</strain>
    </source>
</reference>
<dbReference type="PROSITE" id="PS50966">
    <property type="entry name" value="ZF_SWIM"/>
    <property type="match status" value="1"/>
</dbReference>
<evidence type="ECO:0000256" key="1">
    <source>
        <dbReference type="PROSITE-ProRule" id="PRU00325"/>
    </source>
</evidence>
<dbReference type="Proteomes" id="UP001249851">
    <property type="component" value="Unassembled WGS sequence"/>
</dbReference>
<dbReference type="InterPro" id="IPR007527">
    <property type="entry name" value="Znf_SWIM"/>
</dbReference>
<dbReference type="EMBL" id="JARQWQ010000125">
    <property type="protein sequence ID" value="KAK2549482.1"/>
    <property type="molecule type" value="Genomic_DNA"/>
</dbReference>
<evidence type="ECO:0000259" key="3">
    <source>
        <dbReference type="PROSITE" id="PS50966"/>
    </source>
</evidence>
<dbReference type="AlphaFoldDB" id="A0AAD9UTU8"/>
<reference evidence="4" key="2">
    <citation type="journal article" date="2023" name="Science">
        <title>Genomic signatures of disease resistance in endangered staghorn corals.</title>
        <authorList>
            <person name="Vollmer S.V."/>
            <person name="Selwyn J.D."/>
            <person name="Despard B.A."/>
            <person name="Roesel C.L."/>
        </authorList>
    </citation>
    <scope>NUCLEOTIDE SEQUENCE</scope>
    <source>
        <strain evidence="4">K2</strain>
    </source>
</reference>
<organism evidence="4 5">
    <name type="scientific">Acropora cervicornis</name>
    <name type="common">Staghorn coral</name>
    <dbReference type="NCBI Taxonomy" id="6130"/>
    <lineage>
        <taxon>Eukaryota</taxon>
        <taxon>Metazoa</taxon>
        <taxon>Cnidaria</taxon>
        <taxon>Anthozoa</taxon>
        <taxon>Hexacorallia</taxon>
        <taxon>Scleractinia</taxon>
        <taxon>Astrocoeniina</taxon>
        <taxon>Acroporidae</taxon>
        <taxon>Acropora</taxon>
    </lineage>
</organism>
<dbReference type="Pfam" id="PF04434">
    <property type="entry name" value="SWIM"/>
    <property type="match status" value="1"/>
</dbReference>
<feature type="region of interest" description="Disordered" evidence="2">
    <location>
        <begin position="604"/>
        <end position="641"/>
    </location>
</feature>
<name>A0AAD9UTU8_ACRCE</name>
<proteinExistence type="predicted"/>
<feature type="domain" description="SWIM-type" evidence="3">
    <location>
        <begin position="474"/>
        <end position="513"/>
    </location>
</feature>